<dbReference type="OrthoDB" id="9992337at2759"/>
<evidence type="ECO:0000313" key="3">
    <source>
        <dbReference type="EMBL" id="CAF4449476.1"/>
    </source>
</evidence>
<evidence type="ECO:0000313" key="4">
    <source>
        <dbReference type="Proteomes" id="UP000663834"/>
    </source>
</evidence>
<dbReference type="Proteomes" id="UP000663855">
    <property type="component" value="Unassembled WGS sequence"/>
</dbReference>
<accession>A0A815A189</accession>
<gene>
    <name evidence="3" type="ORF">BYL167_LOCUS33686</name>
    <name evidence="1" type="ORF">CJN711_LOCUS1912</name>
    <name evidence="2" type="ORF">KQP761_LOCUS2223</name>
</gene>
<dbReference type="AlphaFoldDB" id="A0A815A189"/>
<organism evidence="2 4">
    <name type="scientific">Rotaria magnacalcarata</name>
    <dbReference type="NCBI Taxonomy" id="392030"/>
    <lineage>
        <taxon>Eukaryota</taxon>
        <taxon>Metazoa</taxon>
        <taxon>Spiralia</taxon>
        <taxon>Gnathifera</taxon>
        <taxon>Rotifera</taxon>
        <taxon>Eurotatoria</taxon>
        <taxon>Bdelloidea</taxon>
        <taxon>Philodinida</taxon>
        <taxon>Philodinidae</taxon>
        <taxon>Rotaria</taxon>
    </lineage>
</organism>
<dbReference type="Proteomes" id="UP000681967">
    <property type="component" value="Unassembled WGS sequence"/>
</dbReference>
<reference evidence="2" key="1">
    <citation type="submission" date="2021-02" db="EMBL/GenBank/DDBJ databases">
        <authorList>
            <person name="Nowell W R."/>
        </authorList>
    </citation>
    <scope>NUCLEOTIDE SEQUENCE</scope>
</reference>
<proteinExistence type="predicted"/>
<evidence type="ECO:0000313" key="2">
    <source>
        <dbReference type="EMBL" id="CAF1249752.1"/>
    </source>
</evidence>
<name>A0A815A189_9BILA</name>
<dbReference type="Proteomes" id="UP000663834">
    <property type="component" value="Unassembled WGS sequence"/>
</dbReference>
<protein>
    <submittedName>
        <fullName evidence="2">Uncharacterized protein</fullName>
    </submittedName>
</protein>
<dbReference type="EMBL" id="CAJNOV010000122">
    <property type="protein sequence ID" value="CAF0992210.1"/>
    <property type="molecule type" value="Genomic_DNA"/>
</dbReference>
<dbReference type="EMBL" id="CAJNOW010000140">
    <property type="protein sequence ID" value="CAF1249752.1"/>
    <property type="molecule type" value="Genomic_DNA"/>
</dbReference>
<dbReference type="EMBL" id="CAJOBH010066210">
    <property type="protein sequence ID" value="CAF4449476.1"/>
    <property type="molecule type" value="Genomic_DNA"/>
</dbReference>
<sequence>MEHNDSSCTHSSSPVTNYHLDYLDEFLRLICAPDLLTLGLFPNAKEITESYAVWAALRRFIFSRFEKSSSKSIDSIPSTDHRQNAIIVVGDGMTPRTAALCAYLTKGLWQCYSIDPILQYDTYADMLFINRGSKTTAENCTEWKSIKGLRMVRAKIQTVSVQCRKAIVVMMHAHVTLEDAIAAIDATEGIIGIVTCPCCNWAPFQQEWLGQRPHHHYADSKLLSGKNEMNVWYFPDGCDRKPSTLSTTSENAQLPTKQIIEHNIWGIDTSIIESKLSSRDGVKQRATELWSQLFTHGSKAFINTTDFNPLAEMKDFNMTQSASNNSEAWPWATTAWSPKDVLPLIESYNNESISTTDVCNNLSVLPPWLGKPLLVVGTIGSMRRCKHTLFYELNTCAIPPEPLQEILRLTCDTSMTTVNTTIENKHVLVDTFPALLKTADRMWTCVEYQRHRHAVACYDVTIGRKTKDRNSKTHRLDTAVPSNTDRINVVLPLGSYQARATTDKQCEDIMKIKFPDYNPQPRESLFPWAMHLRPGDIIVAYCELVCNAARRPQLRFIDGILLFDSMLHMICAHRRNLQ</sequence>
<comment type="caution">
    <text evidence="2">The sequence shown here is derived from an EMBL/GenBank/DDBJ whole genome shotgun (WGS) entry which is preliminary data.</text>
</comment>
<evidence type="ECO:0000313" key="1">
    <source>
        <dbReference type="EMBL" id="CAF0992210.1"/>
    </source>
</evidence>